<dbReference type="GeneID" id="23112927"/>
<dbReference type="GO" id="GO:0009014">
    <property type="term" value="F:succinyl-diaminopimelate desuccinylase activity"/>
    <property type="evidence" value="ECO:0007669"/>
    <property type="project" value="UniProtKB-EC"/>
</dbReference>
<evidence type="ECO:0000256" key="4">
    <source>
        <dbReference type="ARBA" id="ARBA00022723"/>
    </source>
</evidence>
<comment type="similarity">
    <text evidence="3">Belongs to the peptidase M20A family.</text>
</comment>
<dbReference type="InterPro" id="IPR002933">
    <property type="entry name" value="Peptidase_M20"/>
</dbReference>
<evidence type="ECO:0000256" key="5">
    <source>
        <dbReference type="ARBA" id="ARBA00022801"/>
    </source>
</evidence>
<dbReference type="AlphaFoldDB" id="A0A6N2S8L7"/>
<dbReference type="RefSeq" id="WP_002575136.1">
    <property type="nucleotide sequence ID" value="NZ_BAABZS010000001.1"/>
</dbReference>
<keyword evidence="5 9" id="KW-0378">Hydrolase</keyword>
<keyword evidence="7" id="KW-0170">Cobalt</keyword>
<evidence type="ECO:0000256" key="3">
    <source>
        <dbReference type="ARBA" id="ARBA00006247"/>
    </source>
</evidence>
<dbReference type="Gene3D" id="3.40.630.10">
    <property type="entry name" value="Zn peptidases"/>
    <property type="match status" value="2"/>
</dbReference>
<keyword evidence="4" id="KW-0479">Metal-binding</keyword>
<organism evidence="9">
    <name type="scientific">Enterocloster bolteae</name>
    <dbReference type="NCBI Taxonomy" id="208479"/>
    <lineage>
        <taxon>Bacteria</taxon>
        <taxon>Bacillati</taxon>
        <taxon>Bacillota</taxon>
        <taxon>Clostridia</taxon>
        <taxon>Lachnospirales</taxon>
        <taxon>Lachnospiraceae</taxon>
        <taxon>Enterocloster</taxon>
    </lineage>
</organism>
<evidence type="ECO:0000256" key="6">
    <source>
        <dbReference type="ARBA" id="ARBA00022833"/>
    </source>
</evidence>
<dbReference type="InterPro" id="IPR036264">
    <property type="entry name" value="Bact_exopeptidase_dim_dom"/>
</dbReference>
<accession>A0A6N2S8L7</accession>
<evidence type="ECO:0000259" key="8">
    <source>
        <dbReference type="Pfam" id="PF07687"/>
    </source>
</evidence>
<reference evidence="9" key="1">
    <citation type="submission" date="2019-11" db="EMBL/GenBank/DDBJ databases">
        <authorList>
            <person name="Feng L."/>
        </authorList>
    </citation>
    <scope>NUCLEOTIDE SEQUENCE</scope>
    <source>
        <strain evidence="9">CbolteaeLFYP116</strain>
    </source>
</reference>
<dbReference type="InterPro" id="IPR011650">
    <property type="entry name" value="Peptidase_M20_dimer"/>
</dbReference>
<dbReference type="Gene3D" id="3.30.70.360">
    <property type="match status" value="1"/>
</dbReference>
<comment type="cofactor">
    <cofactor evidence="1">
        <name>Co(2+)</name>
        <dbReference type="ChEBI" id="CHEBI:48828"/>
    </cofactor>
</comment>
<dbReference type="Pfam" id="PF01546">
    <property type="entry name" value="Peptidase_M20"/>
    <property type="match status" value="1"/>
</dbReference>
<keyword evidence="6" id="KW-0862">Zinc</keyword>
<evidence type="ECO:0000256" key="2">
    <source>
        <dbReference type="ARBA" id="ARBA00001947"/>
    </source>
</evidence>
<dbReference type="SUPFAM" id="SSF55031">
    <property type="entry name" value="Bacterial exopeptidase dimerisation domain"/>
    <property type="match status" value="1"/>
</dbReference>
<evidence type="ECO:0000256" key="1">
    <source>
        <dbReference type="ARBA" id="ARBA00001941"/>
    </source>
</evidence>
<comment type="cofactor">
    <cofactor evidence="2">
        <name>Zn(2+)</name>
        <dbReference type="ChEBI" id="CHEBI:29105"/>
    </cofactor>
</comment>
<dbReference type="NCBIfam" id="TIGR01910">
    <property type="entry name" value="DapE-ArgE"/>
    <property type="match status" value="1"/>
</dbReference>
<dbReference type="PANTHER" id="PTHR43808">
    <property type="entry name" value="ACETYLORNITHINE DEACETYLASE"/>
    <property type="match status" value="1"/>
</dbReference>
<dbReference type="GO" id="GO:0046872">
    <property type="term" value="F:metal ion binding"/>
    <property type="evidence" value="ECO:0007669"/>
    <property type="project" value="UniProtKB-KW"/>
</dbReference>
<dbReference type="EC" id="3.5.1.18" evidence="9"/>
<dbReference type="Pfam" id="PF07687">
    <property type="entry name" value="M20_dimer"/>
    <property type="match status" value="1"/>
</dbReference>
<dbReference type="InterPro" id="IPR050072">
    <property type="entry name" value="Peptidase_M20A"/>
</dbReference>
<sequence length="383" mass="42581">MKEYDEYGFLQAVLEIPSVNGADDEGAVARFLCDFLRDCGVDSQVIPIDDSHADVIANIKGESEDLVVLNGHLDTVPYGKREEWDTPPERCVRKNNRFYARGASDMKSGLAAMVYVLGTMVKAGCSPRMNLCFMGTCDEEKGGLGARKILQENRMPQPSLLLIGEPTGLKPGVAQKGCMWIELTVDGVTSHGAYPDEGINAVEYGMDIAREFKEKIGSHSHGILGTATVQVTKIQGGIAPNMTPDRAEIFMDVRTVPGMEPEDVVKMLEDVCSRRFKRCPGRGGYHYNVVNQRRAIEIEGSHPWVAEFDEVLKQMGLSTQRVGINYFTDASILTEYNHSMPVLLLGPGEPSLCHKPNEYVELEKYSKYVYIMKKVFFTSFEND</sequence>
<name>A0A6N2S8L7_9FIRM</name>
<proteinExistence type="inferred from homology"/>
<gene>
    <name evidence="9" type="primary">dapE_1</name>
    <name evidence="9" type="ORF">CBLFYP116_01076</name>
</gene>
<evidence type="ECO:0000256" key="7">
    <source>
        <dbReference type="ARBA" id="ARBA00023285"/>
    </source>
</evidence>
<evidence type="ECO:0000313" key="9">
    <source>
        <dbReference type="EMBL" id="VYS89757.1"/>
    </source>
</evidence>
<dbReference type="SUPFAM" id="SSF53187">
    <property type="entry name" value="Zn-dependent exopeptidases"/>
    <property type="match status" value="1"/>
</dbReference>
<feature type="domain" description="Peptidase M20 dimerisation" evidence="8">
    <location>
        <begin position="173"/>
        <end position="276"/>
    </location>
</feature>
<dbReference type="InterPro" id="IPR010182">
    <property type="entry name" value="ArgE/DapE"/>
</dbReference>
<dbReference type="CDD" id="cd08659">
    <property type="entry name" value="M20_ArgE_DapE-like"/>
    <property type="match status" value="1"/>
</dbReference>
<dbReference type="EMBL" id="CACRTF010000009">
    <property type="protein sequence ID" value="VYS89757.1"/>
    <property type="molecule type" value="Genomic_DNA"/>
</dbReference>
<protein>
    <submittedName>
        <fullName evidence="9">Putative succinyl-diaminopimelate desuccinylase</fullName>
        <ecNumber evidence="9">3.5.1.18</ecNumber>
    </submittedName>
</protein>